<keyword evidence="2" id="KW-1185">Reference proteome</keyword>
<proteinExistence type="predicted"/>
<dbReference type="EMBL" id="CM042882">
    <property type="protein sequence ID" value="KAI4381549.1"/>
    <property type="molecule type" value="Genomic_DNA"/>
</dbReference>
<gene>
    <name evidence="1" type="ORF">MLD38_007613</name>
</gene>
<sequence>MDDLGAHGRATTRKKLSPLKKAAAKHNKQRTKPVKVVYISNPMRVSTSASSFRDLVQRLTGQDSEFPDDPTTFDVGPESPGDAPIAYGELHPGHDQDRREGTALPAAAGGGGPMGEVVPGLEELAEEEEGFISPRMLESLSEFLPPSLFV</sequence>
<dbReference type="Proteomes" id="UP001057402">
    <property type="component" value="Chromosome 3"/>
</dbReference>
<evidence type="ECO:0000313" key="1">
    <source>
        <dbReference type="EMBL" id="KAI4381549.1"/>
    </source>
</evidence>
<protein>
    <submittedName>
        <fullName evidence="1">Uncharacterized protein</fullName>
    </submittedName>
</protein>
<accession>A0ACB9RRT2</accession>
<organism evidence="1 2">
    <name type="scientific">Melastoma candidum</name>
    <dbReference type="NCBI Taxonomy" id="119954"/>
    <lineage>
        <taxon>Eukaryota</taxon>
        <taxon>Viridiplantae</taxon>
        <taxon>Streptophyta</taxon>
        <taxon>Embryophyta</taxon>
        <taxon>Tracheophyta</taxon>
        <taxon>Spermatophyta</taxon>
        <taxon>Magnoliopsida</taxon>
        <taxon>eudicotyledons</taxon>
        <taxon>Gunneridae</taxon>
        <taxon>Pentapetalae</taxon>
        <taxon>rosids</taxon>
        <taxon>malvids</taxon>
        <taxon>Myrtales</taxon>
        <taxon>Melastomataceae</taxon>
        <taxon>Melastomatoideae</taxon>
        <taxon>Melastomateae</taxon>
        <taxon>Melastoma</taxon>
    </lineage>
</organism>
<reference evidence="2" key="1">
    <citation type="journal article" date="2023" name="Front. Plant Sci.">
        <title>Chromosomal-level genome assembly of Melastoma candidum provides insights into trichome evolution.</title>
        <authorList>
            <person name="Zhong Y."/>
            <person name="Wu W."/>
            <person name="Sun C."/>
            <person name="Zou P."/>
            <person name="Liu Y."/>
            <person name="Dai S."/>
            <person name="Zhou R."/>
        </authorList>
    </citation>
    <scope>NUCLEOTIDE SEQUENCE [LARGE SCALE GENOMIC DNA]</scope>
</reference>
<name>A0ACB9RRT2_9MYRT</name>
<evidence type="ECO:0000313" key="2">
    <source>
        <dbReference type="Proteomes" id="UP001057402"/>
    </source>
</evidence>
<comment type="caution">
    <text evidence="1">The sequence shown here is derived from an EMBL/GenBank/DDBJ whole genome shotgun (WGS) entry which is preliminary data.</text>
</comment>